<protein>
    <recommendedName>
        <fullName evidence="4">Membrane protein involved in the export of O-antigen and teichoic acid</fullName>
    </recommendedName>
</protein>
<feature type="transmembrane region" description="Helical" evidence="1">
    <location>
        <begin position="340"/>
        <end position="359"/>
    </location>
</feature>
<feature type="transmembrane region" description="Helical" evidence="1">
    <location>
        <begin position="365"/>
        <end position="388"/>
    </location>
</feature>
<feature type="transmembrane region" description="Helical" evidence="1">
    <location>
        <begin position="82"/>
        <end position="101"/>
    </location>
</feature>
<evidence type="ECO:0000313" key="3">
    <source>
        <dbReference type="Proteomes" id="UP000325134"/>
    </source>
</evidence>
<keyword evidence="3" id="KW-1185">Reference proteome</keyword>
<feature type="transmembrane region" description="Helical" evidence="1">
    <location>
        <begin position="278"/>
        <end position="298"/>
    </location>
</feature>
<evidence type="ECO:0008006" key="4">
    <source>
        <dbReference type="Google" id="ProtNLM"/>
    </source>
</evidence>
<name>A0A1M4V0W0_9RHOB</name>
<reference evidence="2 3" key="1">
    <citation type="submission" date="2016-11" db="EMBL/GenBank/DDBJ databases">
        <authorList>
            <person name="Varghese N."/>
            <person name="Submissions S."/>
        </authorList>
    </citation>
    <scope>NUCLEOTIDE SEQUENCE [LARGE SCALE GENOMIC DNA]</scope>
    <source>
        <strain evidence="2 3">DSM 29341</strain>
    </source>
</reference>
<feature type="transmembrane region" description="Helical" evidence="1">
    <location>
        <begin position="42"/>
        <end position="61"/>
    </location>
</feature>
<dbReference type="Proteomes" id="UP000325134">
    <property type="component" value="Unassembled WGS sequence"/>
</dbReference>
<gene>
    <name evidence="2" type="ORF">SAMN05444279_10582</name>
</gene>
<dbReference type="PROSITE" id="PS51257">
    <property type="entry name" value="PROKAR_LIPOPROTEIN"/>
    <property type="match status" value="1"/>
</dbReference>
<feature type="transmembrane region" description="Helical" evidence="1">
    <location>
        <begin position="310"/>
        <end position="333"/>
    </location>
</feature>
<organism evidence="2 3">
    <name type="scientific">Ruegeria intermedia</name>
    <dbReference type="NCBI Taxonomy" id="996115"/>
    <lineage>
        <taxon>Bacteria</taxon>
        <taxon>Pseudomonadati</taxon>
        <taxon>Pseudomonadota</taxon>
        <taxon>Alphaproteobacteria</taxon>
        <taxon>Rhodobacterales</taxon>
        <taxon>Roseobacteraceae</taxon>
        <taxon>Ruegeria</taxon>
    </lineage>
</organism>
<evidence type="ECO:0000256" key="1">
    <source>
        <dbReference type="SAM" id="Phobius"/>
    </source>
</evidence>
<keyword evidence="1" id="KW-1133">Transmembrane helix</keyword>
<keyword evidence="1" id="KW-0472">Membrane</keyword>
<proteinExistence type="predicted"/>
<feature type="transmembrane region" description="Helical" evidence="1">
    <location>
        <begin position="113"/>
        <end position="131"/>
    </location>
</feature>
<evidence type="ECO:0000313" key="2">
    <source>
        <dbReference type="EMBL" id="SHE62616.1"/>
    </source>
</evidence>
<dbReference type="EMBL" id="FQVK01000005">
    <property type="protein sequence ID" value="SHE62616.1"/>
    <property type="molecule type" value="Genomic_DNA"/>
</dbReference>
<dbReference type="AlphaFoldDB" id="A0A1M4V0W0"/>
<accession>A0A1M4V0W0</accession>
<sequence>MRVRIYSLKPHASLLLLGTFSACYFLAMIVARKTLAPDDLYFWNALVTLVAMSFTFCFFGSEQLFLRFSGVSRTGQVRINRTTLCLMGAALVLFTVLLAALSEGYFFQLGSYAIYPVLELCVGLFVFVYNLLRVRKSFSTAQLAANGWKFTILIGVLFAPLGTAPLIIMVGLGAACVGAVWLFAKNRNALEINDDPMPEQWKTLFLGFLLSLFVLMLLNNADRLIITRYGSEALFSEYVYLVTLLLLPFSLLSNYFGFKEMAYLKRHYDQQAFVRKTLGVGALAAGLFLPWFALIYMAQGLLEVPVEVSYALPCLVIVTCRCAYALLSALFGLKASPSRMHITNVISLIAVLLAAIIVIESEVTIISMLYLLCAFWVSRSFIVLWAIWKIEGY</sequence>
<feature type="transmembrane region" description="Helical" evidence="1">
    <location>
        <begin position="238"/>
        <end position="257"/>
    </location>
</feature>
<feature type="transmembrane region" description="Helical" evidence="1">
    <location>
        <begin position="166"/>
        <end position="184"/>
    </location>
</feature>
<feature type="transmembrane region" description="Helical" evidence="1">
    <location>
        <begin position="12"/>
        <end position="30"/>
    </location>
</feature>
<feature type="transmembrane region" description="Helical" evidence="1">
    <location>
        <begin position="204"/>
        <end position="226"/>
    </location>
</feature>
<feature type="transmembrane region" description="Helical" evidence="1">
    <location>
        <begin position="143"/>
        <end position="160"/>
    </location>
</feature>
<keyword evidence="1" id="KW-0812">Transmembrane</keyword>